<dbReference type="PANTHER" id="PTHR34597">
    <property type="entry name" value="SLR1661 PROTEIN"/>
    <property type="match status" value="1"/>
</dbReference>
<keyword evidence="4" id="KW-1185">Reference proteome</keyword>
<dbReference type="Gene3D" id="2.40.160.50">
    <property type="entry name" value="membrane protein fhac: a member of the omp85/tpsb transporter family"/>
    <property type="match status" value="1"/>
</dbReference>
<reference evidence="3 4" key="1">
    <citation type="submission" date="2020-08" db="EMBL/GenBank/DDBJ databases">
        <title>Genomic Encyclopedia of Type Strains, Phase IV (KMG-IV): sequencing the most valuable type-strain genomes for metagenomic binning, comparative biology and taxonomic classification.</title>
        <authorList>
            <person name="Goeker M."/>
        </authorList>
    </citation>
    <scope>NUCLEOTIDE SEQUENCE [LARGE SCALE GENOMIC DNA]</scope>
    <source>
        <strain evidence="3 4">DSM 101806</strain>
    </source>
</reference>
<name>A0A7W6NXW9_9SPHN</name>
<accession>A0A7W6NXW9</accession>
<feature type="domain" description="Haemolysin activator HlyB C-terminal" evidence="2">
    <location>
        <begin position="214"/>
        <end position="522"/>
    </location>
</feature>
<dbReference type="EMBL" id="JACIEH010000002">
    <property type="protein sequence ID" value="MBB4099009.1"/>
    <property type="molecule type" value="Genomic_DNA"/>
</dbReference>
<organism evidence="3 4">
    <name type="scientific">Sphingomonas kyeonggiensis</name>
    <dbReference type="NCBI Taxonomy" id="1268553"/>
    <lineage>
        <taxon>Bacteria</taxon>
        <taxon>Pseudomonadati</taxon>
        <taxon>Pseudomonadota</taxon>
        <taxon>Alphaproteobacteria</taxon>
        <taxon>Sphingomonadales</taxon>
        <taxon>Sphingomonadaceae</taxon>
        <taxon>Sphingomonas</taxon>
    </lineage>
</organism>
<dbReference type="AlphaFoldDB" id="A0A7W6NXW9"/>
<evidence type="ECO:0000256" key="1">
    <source>
        <dbReference type="SAM" id="MobiDB-lite"/>
    </source>
</evidence>
<dbReference type="Pfam" id="PF03865">
    <property type="entry name" value="ShlB"/>
    <property type="match status" value="1"/>
</dbReference>
<evidence type="ECO:0000313" key="4">
    <source>
        <dbReference type="Proteomes" id="UP000557392"/>
    </source>
</evidence>
<dbReference type="InterPro" id="IPR005565">
    <property type="entry name" value="Hemolysn_activator_HlyB_C"/>
</dbReference>
<dbReference type="InterPro" id="IPR051544">
    <property type="entry name" value="TPS_OM_transporter"/>
</dbReference>
<proteinExistence type="predicted"/>
<dbReference type="GO" id="GO:0046819">
    <property type="term" value="P:protein secretion by the type V secretion system"/>
    <property type="evidence" value="ECO:0007669"/>
    <property type="project" value="TreeGrafter"/>
</dbReference>
<protein>
    <submittedName>
        <fullName evidence="3">Hemolysin activation/secretion protein</fullName>
    </submittedName>
</protein>
<dbReference type="RefSeq" id="WP_183998251.1">
    <property type="nucleotide sequence ID" value="NZ_JACIEH010000002.1"/>
</dbReference>
<evidence type="ECO:0000313" key="3">
    <source>
        <dbReference type="EMBL" id="MBB4099009.1"/>
    </source>
</evidence>
<comment type="caution">
    <text evidence="3">The sequence shown here is derived from an EMBL/GenBank/DDBJ whole genome shotgun (WGS) entry which is preliminary data.</text>
</comment>
<feature type="region of interest" description="Disordered" evidence="1">
    <location>
        <begin position="12"/>
        <end position="42"/>
    </location>
</feature>
<feature type="compositionally biased region" description="Polar residues" evidence="1">
    <location>
        <begin position="14"/>
        <end position="27"/>
    </location>
</feature>
<evidence type="ECO:0000259" key="2">
    <source>
        <dbReference type="Pfam" id="PF03865"/>
    </source>
</evidence>
<dbReference type="Proteomes" id="UP000557392">
    <property type="component" value="Unassembled WGS sequence"/>
</dbReference>
<sequence length="567" mass="62081">MLAGLLWSGAAAAQTNPSQQSLPSPEQVTPPTPEIQKRSSVNVDSRGAFQAETCPFDDSPLRLDLKKVEFSRPDGSALQPEIAAAISDLKLPSGDQSIRVVCELRDNVNAALRRRGWIASVQIPAQEITDGVLRLQIVTARMVETRVRGNPGPYDKLLRERLAQLQAYDPLNERTVERLLLLAGDVPGLDVQLALRPAGGKQGDVIGEVTINYRRFTVLANAQNYNSKVLGRETAYVRGEYYGLTGMADLTYFGVSSTADFQEQKILQAGHIIGLDGKGTTFGGRVSYAWSRPDLGALDYRTDTLIAGFDLTRPLVRSLNTNVSVGAGFDYIDQYTNIYSGDAKLPLTRDKMRIVYASMSGDMRDLRLDGSVIWSLRTAVELRKGFEILGASKTGFVDGHVQSRIDGNSAAFVARGSVEGIVGPSPWFRLIGKGQVQWTDVSLLNYEEFSLGNLTIGRGYDPGANSGDRAVGLSAEAEFTLPISQRFTVQPFGFYDFVYLDNLDRGATERNRKLSSFGGGVRLTLPGMALLEVTYAHPKDKALTIDQRRPSDRLLLSLSLRFSDTAR</sequence>
<dbReference type="PANTHER" id="PTHR34597:SF3">
    <property type="entry name" value="OUTER MEMBRANE TRANSPORTER CDIB"/>
    <property type="match status" value="1"/>
</dbReference>
<gene>
    <name evidence="3" type="ORF">GGR46_002573</name>
</gene>
<dbReference type="GO" id="GO:0098046">
    <property type="term" value="C:type V protein secretion system complex"/>
    <property type="evidence" value="ECO:0007669"/>
    <property type="project" value="TreeGrafter"/>
</dbReference>
<dbReference type="GO" id="GO:0008320">
    <property type="term" value="F:protein transmembrane transporter activity"/>
    <property type="evidence" value="ECO:0007669"/>
    <property type="project" value="TreeGrafter"/>
</dbReference>